<dbReference type="GO" id="GO:0097163">
    <property type="term" value="F:sulfur carrier activity"/>
    <property type="evidence" value="ECO:0007669"/>
    <property type="project" value="TreeGrafter"/>
</dbReference>
<evidence type="ECO:0000256" key="2">
    <source>
        <dbReference type="ARBA" id="ARBA00005718"/>
    </source>
</evidence>
<dbReference type="SUPFAM" id="SSF69721">
    <property type="entry name" value="DsrC, the gamma subunit of dissimilatory sulfite reductase"/>
    <property type="match status" value="1"/>
</dbReference>
<sequence>MAQKEYAGVMVDVNDEGYLENANQWTKEVAAAIAKENNLELTDKHYHVLDFLRERVAKGEALTIRSVGKSGVVDIKGFYELFPGAPLKLATKIAGVKKPLSCV</sequence>
<dbReference type="GO" id="GO:0005737">
    <property type="term" value="C:cytoplasm"/>
    <property type="evidence" value="ECO:0007669"/>
    <property type="project" value="UniProtKB-SubCell"/>
</dbReference>
<keyword evidence="3" id="KW-0963">Cytoplasm</keyword>
<evidence type="ECO:0000313" key="6">
    <source>
        <dbReference type="Proteomes" id="UP000294830"/>
    </source>
</evidence>
<dbReference type="NCBIfam" id="TIGR03342">
    <property type="entry name" value="dsrC_tusE_dsvC"/>
    <property type="match status" value="1"/>
</dbReference>
<dbReference type="Gene3D" id="1.10.10.370">
    <property type="entry name" value="DsrC-like protein, C-terminal domain"/>
    <property type="match status" value="1"/>
</dbReference>
<dbReference type="InterPro" id="IPR007453">
    <property type="entry name" value="DsrC/TusE"/>
</dbReference>
<dbReference type="InterPro" id="IPR025526">
    <property type="entry name" value="DsrC-like_dom_sf"/>
</dbReference>
<dbReference type="Gene3D" id="3.30.1420.10">
    <property type="match status" value="1"/>
</dbReference>
<dbReference type="GO" id="GO:0002143">
    <property type="term" value="P:tRNA wobble position uridine thiolation"/>
    <property type="evidence" value="ECO:0007669"/>
    <property type="project" value="TreeGrafter"/>
</dbReference>
<feature type="active site" description="Cysteine persulfide intermediate" evidence="4">
    <location>
        <position position="102"/>
    </location>
</feature>
<dbReference type="RefSeq" id="WP_131838753.1">
    <property type="nucleotide sequence ID" value="NZ_SLWB01000004.1"/>
</dbReference>
<gene>
    <name evidence="5" type="ORF">CLV25_104154</name>
</gene>
<evidence type="ECO:0000256" key="1">
    <source>
        <dbReference type="ARBA" id="ARBA00004496"/>
    </source>
</evidence>
<evidence type="ECO:0000256" key="4">
    <source>
        <dbReference type="PIRSR" id="PIRSR006223-50"/>
    </source>
</evidence>
<name>A0A4R2EZQ1_9BACT</name>
<dbReference type="Proteomes" id="UP000294830">
    <property type="component" value="Unassembled WGS sequence"/>
</dbReference>
<reference evidence="5 6" key="1">
    <citation type="submission" date="2019-03" db="EMBL/GenBank/DDBJ databases">
        <title>Genomic Encyclopedia of Archaeal and Bacterial Type Strains, Phase II (KMG-II): from individual species to whole genera.</title>
        <authorList>
            <person name="Goeker M."/>
        </authorList>
    </citation>
    <scope>NUCLEOTIDE SEQUENCE [LARGE SCALE GENOMIC DNA]</scope>
    <source>
        <strain evidence="5 6">RL-C</strain>
    </source>
</reference>
<comment type="caution">
    <text evidence="5">The sequence shown here is derived from an EMBL/GenBank/DDBJ whole genome shotgun (WGS) entry which is preliminary data.</text>
</comment>
<dbReference type="InterPro" id="IPR043163">
    <property type="entry name" value="DsrC-like_N"/>
</dbReference>
<keyword evidence="6" id="KW-1185">Reference proteome</keyword>
<dbReference type="InterPro" id="IPR042072">
    <property type="entry name" value="DsrC-like_C"/>
</dbReference>
<dbReference type="OrthoDB" id="9786347at2"/>
<organism evidence="5 6">
    <name type="scientific">Acetobacteroides hydrogenigenes</name>
    <dbReference type="NCBI Taxonomy" id="979970"/>
    <lineage>
        <taxon>Bacteria</taxon>
        <taxon>Pseudomonadati</taxon>
        <taxon>Bacteroidota</taxon>
        <taxon>Bacteroidia</taxon>
        <taxon>Bacteroidales</taxon>
        <taxon>Rikenellaceae</taxon>
        <taxon>Acetobacteroides</taxon>
    </lineage>
</organism>
<dbReference type="AlphaFoldDB" id="A0A4R2EZQ1"/>
<proteinExistence type="inferred from homology"/>
<dbReference type="EMBL" id="SLWB01000004">
    <property type="protein sequence ID" value="TCN70199.1"/>
    <property type="molecule type" value="Genomic_DNA"/>
</dbReference>
<comment type="similarity">
    <text evidence="2">Belongs to the DsrC/TusE family.</text>
</comment>
<dbReference type="Pfam" id="PF04358">
    <property type="entry name" value="DsrC"/>
    <property type="match status" value="1"/>
</dbReference>
<accession>A0A4R2EZQ1</accession>
<evidence type="ECO:0000313" key="5">
    <source>
        <dbReference type="EMBL" id="TCN70199.1"/>
    </source>
</evidence>
<evidence type="ECO:0000256" key="3">
    <source>
        <dbReference type="ARBA" id="ARBA00022490"/>
    </source>
</evidence>
<dbReference type="PANTHER" id="PTHR37010">
    <property type="entry name" value="SULFURTRANSFERASE TUSE"/>
    <property type="match status" value="1"/>
</dbReference>
<dbReference type="PANTHER" id="PTHR37010:SF1">
    <property type="entry name" value="SULFURTRANSFERASE TUSE"/>
    <property type="match status" value="1"/>
</dbReference>
<dbReference type="PIRSF" id="PIRSF006223">
    <property type="entry name" value="DsrC_TusE"/>
    <property type="match status" value="1"/>
</dbReference>
<protein>
    <submittedName>
        <fullName evidence="5">tRNA 2-thiouridine synthesizing protein E</fullName>
    </submittedName>
</protein>
<comment type="subcellular location">
    <subcellularLocation>
        <location evidence="1">Cytoplasm</location>
    </subcellularLocation>
</comment>